<dbReference type="InterPro" id="IPR011004">
    <property type="entry name" value="Trimer_LpxA-like_sf"/>
</dbReference>
<evidence type="ECO:0000313" key="5">
    <source>
        <dbReference type="Proteomes" id="UP000030121"/>
    </source>
</evidence>
<dbReference type="Gene3D" id="2.160.10.10">
    <property type="entry name" value="Hexapeptide repeat proteins"/>
    <property type="match status" value="1"/>
</dbReference>
<keyword evidence="3" id="KW-0012">Acyltransferase</keyword>
<dbReference type="CDD" id="cd04647">
    <property type="entry name" value="LbH_MAT_like"/>
    <property type="match status" value="1"/>
</dbReference>
<dbReference type="OrthoDB" id="9801697at2"/>
<dbReference type="Proteomes" id="UP000030121">
    <property type="component" value="Unassembled WGS sequence"/>
</dbReference>
<dbReference type="STRING" id="1121899.GCA_000430025_00022"/>
<protein>
    <recommendedName>
        <fullName evidence="6">Transferase</fullName>
    </recommendedName>
</protein>
<reference evidence="4 5" key="1">
    <citation type="submission" date="2013-09" db="EMBL/GenBank/DDBJ databases">
        <authorList>
            <person name="Zeng Z."/>
            <person name="Chen C."/>
        </authorList>
    </citation>
    <scope>NUCLEOTIDE SEQUENCE [LARGE SCALE GENOMIC DNA]</scope>
    <source>
        <strain evidence="4 5">GH29-5</strain>
    </source>
</reference>
<dbReference type="PROSITE" id="PS00101">
    <property type="entry name" value="HEXAPEP_TRANSFERASES"/>
    <property type="match status" value="1"/>
</dbReference>
<proteinExistence type="predicted"/>
<dbReference type="RefSeq" id="WP_035744024.1">
    <property type="nucleotide sequence ID" value="NZ_JRLW01000003.1"/>
</dbReference>
<organism evidence="4 5">
    <name type="scientific">Flavobacterium suncheonense GH29-5 = DSM 17707</name>
    <dbReference type="NCBI Taxonomy" id="1121899"/>
    <lineage>
        <taxon>Bacteria</taxon>
        <taxon>Pseudomonadati</taxon>
        <taxon>Bacteroidota</taxon>
        <taxon>Flavobacteriia</taxon>
        <taxon>Flavobacteriales</taxon>
        <taxon>Flavobacteriaceae</taxon>
        <taxon>Flavobacterium</taxon>
    </lineage>
</organism>
<dbReference type="SUPFAM" id="SSF51161">
    <property type="entry name" value="Trimeric LpxA-like enzymes"/>
    <property type="match status" value="1"/>
</dbReference>
<gene>
    <name evidence="4" type="ORF">Q764_03185</name>
</gene>
<dbReference type="InterPro" id="IPR001451">
    <property type="entry name" value="Hexapep"/>
</dbReference>
<keyword evidence="5" id="KW-1185">Reference proteome</keyword>
<dbReference type="InterPro" id="IPR018357">
    <property type="entry name" value="Hexapep_transf_CS"/>
</dbReference>
<evidence type="ECO:0000256" key="3">
    <source>
        <dbReference type="ARBA" id="ARBA00023315"/>
    </source>
</evidence>
<evidence type="ECO:0000313" key="4">
    <source>
        <dbReference type="EMBL" id="KGO90085.1"/>
    </source>
</evidence>
<comment type="caution">
    <text evidence="4">The sequence shown here is derived from an EMBL/GenBank/DDBJ whole genome shotgun (WGS) entry which is preliminary data.</text>
</comment>
<dbReference type="AlphaFoldDB" id="A0A0A2MP87"/>
<dbReference type="PANTHER" id="PTHR23416">
    <property type="entry name" value="SIALIC ACID SYNTHASE-RELATED"/>
    <property type="match status" value="1"/>
</dbReference>
<name>A0A0A2MP87_9FLAO</name>
<dbReference type="eggNOG" id="COG0110">
    <property type="taxonomic scope" value="Bacteria"/>
</dbReference>
<dbReference type="InterPro" id="IPR051159">
    <property type="entry name" value="Hexapeptide_acetyltransf"/>
</dbReference>
<dbReference type="PANTHER" id="PTHR23416:SF78">
    <property type="entry name" value="LIPOPOLYSACCHARIDE BIOSYNTHESIS O-ACETYL TRANSFERASE WBBJ-RELATED"/>
    <property type="match status" value="1"/>
</dbReference>
<evidence type="ECO:0008006" key="6">
    <source>
        <dbReference type="Google" id="ProtNLM"/>
    </source>
</evidence>
<dbReference type="Pfam" id="PF00132">
    <property type="entry name" value="Hexapep"/>
    <property type="match status" value="1"/>
</dbReference>
<keyword evidence="1" id="KW-0808">Transferase</keyword>
<sequence length="186" mass="20272">MIGKLYHFILVRMRILKYRLLSDVRITGKPFFIYPTLLKGKGTIVFGDEVRIGVELSPDFYSGYGYIEARTSDSKIVFGNNVRMNNGFSIVSNKSITIGDNVLIGLHFSVADSDFHYLELDKRLAHNPPSSPVSIGNNVFIGNNVTILKGAVIGENSVIGSNSVVTGSIPENVVAAGNPAKVIRNL</sequence>
<accession>A0A0A2MP87</accession>
<dbReference type="EMBL" id="JRLW01000003">
    <property type="protein sequence ID" value="KGO90085.1"/>
    <property type="molecule type" value="Genomic_DNA"/>
</dbReference>
<dbReference type="GO" id="GO:0016746">
    <property type="term" value="F:acyltransferase activity"/>
    <property type="evidence" value="ECO:0007669"/>
    <property type="project" value="UniProtKB-KW"/>
</dbReference>
<evidence type="ECO:0000256" key="2">
    <source>
        <dbReference type="ARBA" id="ARBA00022737"/>
    </source>
</evidence>
<keyword evidence="2" id="KW-0677">Repeat</keyword>
<evidence type="ECO:0000256" key="1">
    <source>
        <dbReference type="ARBA" id="ARBA00022679"/>
    </source>
</evidence>